<protein>
    <submittedName>
        <fullName evidence="2">Uncharacterized protein</fullName>
    </submittedName>
</protein>
<dbReference type="AlphaFoldDB" id="A0A6J4QVS9"/>
<evidence type="ECO:0000256" key="1">
    <source>
        <dbReference type="SAM" id="MobiDB-lite"/>
    </source>
</evidence>
<proteinExistence type="predicted"/>
<accession>A0A6J4QVS9</accession>
<feature type="compositionally biased region" description="Pro residues" evidence="1">
    <location>
        <begin position="94"/>
        <end position="104"/>
    </location>
</feature>
<sequence length="116" mass="12380">VRALRQGLRRGPLDGPPRRGSGAPLRPFRRLQRLPARPAPRPRPPGGPHERGAAPLRPPGRGLGREQVPPARPQGAIGDRAGPRRPVARRRPAGGPPARPPGPGPAKGALRRRRCV</sequence>
<feature type="region of interest" description="Disordered" evidence="1">
    <location>
        <begin position="1"/>
        <end position="116"/>
    </location>
</feature>
<evidence type="ECO:0000313" key="2">
    <source>
        <dbReference type="EMBL" id="CAA9452096.1"/>
    </source>
</evidence>
<name>A0A6J4QVS9_9ACTN</name>
<feature type="compositionally biased region" description="Pro residues" evidence="1">
    <location>
        <begin position="37"/>
        <end position="47"/>
    </location>
</feature>
<feature type="non-terminal residue" evidence="2">
    <location>
        <position position="116"/>
    </location>
</feature>
<feature type="non-terminal residue" evidence="2">
    <location>
        <position position="1"/>
    </location>
</feature>
<dbReference type="EMBL" id="CADCVH010000032">
    <property type="protein sequence ID" value="CAA9452096.1"/>
    <property type="molecule type" value="Genomic_DNA"/>
</dbReference>
<organism evidence="2">
    <name type="scientific">uncultured Rubrobacteraceae bacterium</name>
    <dbReference type="NCBI Taxonomy" id="349277"/>
    <lineage>
        <taxon>Bacteria</taxon>
        <taxon>Bacillati</taxon>
        <taxon>Actinomycetota</taxon>
        <taxon>Rubrobacteria</taxon>
        <taxon>Rubrobacterales</taxon>
        <taxon>Rubrobacteraceae</taxon>
        <taxon>environmental samples</taxon>
    </lineage>
</organism>
<reference evidence="2" key="1">
    <citation type="submission" date="2020-02" db="EMBL/GenBank/DDBJ databases">
        <authorList>
            <person name="Meier V. D."/>
        </authorList>
    </citation>
    <scope>NUCLEOTIDE SEQUENCE</scope>
    <source>
        <strain evidence="2">AVDCRST_MAG02</strain>
    </source>
</reference>
<feature type="compositionally biased region" description="Low complexity" evidence="1">
    <location>
        <begin position="1"/>
        <end position="10"/>
    </location>
</feature>
<gene>
    <name evidence="2" type="ORF">AVDCRST_MAG02-937</name>
</gene>